<evidence type="ECO:0000256" key="5">
    <source>
        <dbReference type="PROSITE-ProRule" id="PRU00169"/>
    </source>
</evidence>
<dbReference type="SMART" id="SM00448">
    <property type="entry name" value="REC"/>
    <property type="match status" value="1"/>
</dbReference>
<dbReference type="RefSeq" id="WP_166125278.1">
    <property type="nucleotide sequence ID" value="NZ_JAANOQ010000001.1"/>
</dbReference>
<dbReference type="PANTHER" id="PTHR32071">
    <property type="entry name" value="TRANSCRIPTIONAL REGULATORY PROTEIN"/>
    <property type="match status" value="1"/>
</dbReference>
<protein>
    <submittedName>
        <fullName evidence="8">Sigma-54-dependent Fis family transcriptional regulator</fullName>
    </submittedName>
</protein>
<dbReference type="InterPro" id="IPR011006">
    <property type="entry name" value="CheY-like_superfamily"/>
</dbReference>
<dbReference type="PROSITE" id="PS50045">
    <property type="entry name" value="SIGMA54_INTERACT_4"/>
    <property type="match status" value="1"/>
</dbReference>
<evidence type="ECO:0000256" key="2">
    <source>
        <dbReference type="ARBA" id="ARBA00022840"/>
    </source>
</evidence>
<feature type="modified residue" description="4-aspartylphosphate" evidence="5">
    <location>
        <position position="52"/>
    </location>
</feature>
<dbReference type="SUPFAM" id="SSF46689">
    <property type="entry name" value="Homeodomain-like"/>
    <property type="match status" value="1"/>
</dbReference>
<evidence type="ECO:0000259" key="6">
    <source>
        <dbReference type="PROSITE" id="PS50045"/>
    </source>
</evidence>
<feature type="domain" description="Response regulatory" evidence="7">
    <location>
        <begin position="3"/>
        <end position="117"/>
    </location>
</feature>
<dbReference type="Pfam" id="PF25601">
    <property type="entry name" value="AAA_lid_14"/>
    <property type="match status" value="1"/>
</dbReference>
<dbReference type="PANTHER" id="PTHR32071:SF121">
    <property type="entry name" value="SIGMA L-DEPENDENT TRANSCRIPTIONAL REGULATOR YQIR-RELATED"/>
    <property type="match status" value="1"/>
</dbReference>
<dbReference type="InterPro" id="IPR009057">
    <property type="entry name" value="Homeodomain-like_sf"/>
</dbReference>
<dbReference type="InterPro" id="IPR001789">
    <property type="entry name" value="Sig_transdc_resp-reg_receiver"/>
</dbReference>
<keyword evidence="3" id="KW-0805">Transcription regulation</keyword>
<keyword evidence="9" id="KW-1185">Reference proteome</keyword>
<organism evidence="8 9">
    <name type="scientific">Flavobacterium bernardetii</name>
    <dbReference type="NCBI Taxonomy" id="2813823"/>
    <lineage>
        <taxon>Bacteria</taxon>
        <taxon>Pseudomonadati</taxon>
        <taxon>Bacteroidota</taxon>
        <taxon>Flavobacteriia</taxon>
        <taxon>Flavobacteriales</taxon>
        <taxon>Flavobacteriaceae</taxon>
        <taxon>Flavobacterium</taxon>
    </lineage>
</organism>
<dbReference type="EMBL" id="JACRUN010000001">
    <property type="protein sequence ID" value="MBC5834063.1"/>
    <property type="molecule type" value="Genomic_DNA"/>
</dbReference>
<dbReference type="SMART" id="SM00382">
    <property type="entry name" value="AAA"/>
    <property type="match status" value="1"/>
</dbReference>
<dbReference type="InterPro" id="IPR002078">
    <property type="entry name" value="Sigma_54_int"/>
</dbReference>
<evidence type="ECO:0000313" key="8">
    <source>
        <dbReference type="EMBL" id="MBC5834063.1"/>
    </source>
</evidence>
<dbReference type="PROSITE" id="PS00688">
    <property type="entry name" value="SIGMA54_INTERACT_3"/>
    <property type="match status" value="1"/>
</dbReference>
<comment type="caution">
    <text evidence="8">The sequence shown here is derived from an EMBL/GenBank/DDBJ whole genome shotgun (WGS) entry which is preliminary data.</text>
</comment>
<dbReference type="InterPro" id="IPR027417">
    <property type="entry name" value="P-loop_NTPase"/>
</dbReference>
<dbReference type="PROSITE" id="PS00675">
    <property type="entry name" value="SIGMA54_INTERACT_1"/>
    <property type="match status" value="1"/>
</dbReference>
<sequence length="446" mass="50344">MKNILIIDDEEKLRGLLGRIVKSEGFEVIEAPDLKSGFKKLEQNDIDVVLCDVKLPDGNGVDFLQKIKANFPLTEVILLTAYGNISDGVQAMKNGAFDYIVKGDDNDKIIPLLYKAIEKVHLQKKVKQLEKRISDTYSFDTIIGKSKALEQVIDLAKKVAKTNSTVLLTGETGTGKEVFAQAIHENSSHANKSFVALNCSTFSKEILESELFGHKQGAFTGATKDKKGFIEEANDGTLFLDEIGEMPLELQAKLLRVLETNQFIPIGDTTPKKSNFRLIAATNRNLKEESEAHRFRSDLYFRLNIFEINIPPLRERVKDIAPLVHFFVDKFSSAINKKTLQVDDNFLHKLEVYHWPGNVRELKNVIERAVILANDDILTVDVLPYEMQHQSDHSTKSMSAFSMNSVEKLHIQKVLNHTKGNKAETARLLEIGIATLYRKLDEYNIQ</sequence>
<dbReference type="SUPFAM" id="SSF52540">
    <property type="entry name" value="P-loop containing nucleoside triphosphate hydrolases"/>
    <property type="match status" value="1"/>
</dbReference>
<dbReference type="InterPro" id="IPR002197">
    <property type="entry name" value="HTH_Fis"/>
</dbReference>
<keyword evidence="5" id="KW-0597">Phosphoprotein</keyword>
<keyword evidence="1" id="KW-0547">Nucleotide-binding</keyword>
<dbReference type="Pfam" id="PF02954">
    <property type="entry name" value="HTH_8"/>
    <property type="match status" value="1"/>
</dbReference>
<gene>
    <name evidence="8" type="ORF">H8R27_04115</name>
</gene>
<dbReference type="Pfam" id="PF00158">
    <property type="entry name" value="Sigma54_activat"/>
    <property type="match status" value="1"/>
</dbReference>
<dbReference type="Gene3D" id="3.40.50.300">
    <property type="entry name" value="P-loop containing nucleotide triphosphate hydrolases"/>
    <property type="match status" value="1"/>
</dbReference>
<dbReference type="PRINTS" id="PR01590">
    <property type="entry name" value="HTHFIS"/>
</dbReference>
<proteinExistence type="predicted"/>
<evidence type="ECO:0000256" key="3">
    <source>
        <dbReference type="ARBA" id="ARBA00023015"/>
    </source>
</evidence>
<dbReference type="InterPro" id="IPR058031">
    <property type="entry name" value="AAA_lid_NorR"/>
</dbReference>
<dbReference type="Proteomes" id="UP000605990">
    <property type="component" value="Unassembled WGS sequence"/>
</dbReference>
<dbReference type="Gene3D" id="3.40.50.2300">
    <property type="match status" value="1"/>
</dbReference>
<evidence type="ECO:0000313" key="9">
    <source>
        <dbReference type="Proteomes" id="UP000605990"/>
    </source>
</evidence>
<keyword evidence="2" id="KW-0067">ATP-binding</keyword>
<evidence type="ECO:0000256" key="4">
    <source>
        <dbReference type="ARBA" id="ARBA00023163"/>
    </source>
</evidence>
<evidence type="ECO:0000256" key="1">
    <source>
        <dbReference type="ARBA" id="ARBA00022741"/>
    </source>
</evidence>
<dbReference type="Pfam" id="PF00072">
    <property type="entry name" value="Response_reg"/>
    <property type="match status" value="1"/>
</dbReference>
<dbReference type="InterPro" id="IPR025944">
    <property type="entry name" value="Sigma_54_int_dom_CS"/>
</dbReference>
<reference evidence="8 9" key="1">
    <citation type="submission" date="2020-08" db="EMBL/GenBank/DDBJ databases">
        <title>Description of novel Flavobacterium F-408 isolate.</title>
        <authorList>
            <person name="Saticioglu I.B."/>
            <person name="Duman M."/>
            <person name="Altun S."/>
        </authorList>
    </citation>
    <scope>NUCLEOTIDE SEQUENCE [LARGE SCALE GENOMIC DNA]</scope>
    <source>
        <strain evidence="8 9">F-408</strain>
    </source>
</reference>
<name>A0ABR7IWH9_9FLAO</name>
<evidence type="ECO:0000259" key="7">
    <source>
        <dbReference type="PROSITE" id="PS50110"/>
    </source>
</evidence>
<dbReference type="Gene3D" id="1.10.10.60">
    <property type="entry name" value="Homeodomain-like"/>
    <property type="match status" value="1"/>
</dbReference>
<keyword evidence="4" id="KW-0804">Transcription</keyword>
<dbReference type="InterPro" id="IPR003593">
    <property type="entry name" value="AAA+_ATPase"/>
</dbReference>
<dbReference type="Gene3D" id="1.10.8.60">
    <property type="match status" value="1"/>
</dbReference>
<dbReference type="InterPro" id="IPR025662">
    <property type="entry name" value="Sigma_54_int_dom_ATP-bd_1"/>
</dbReference>
<dbReference type="PROSITE" id="PS50110">
    <property type="entry name" value="RESPONSE_REGULATORY"/>
    <property type="match status" value="1"/>
</dbReference>
<dbReference type="CDD" id="cd00009">
    <property type="entry name" value="AAA"/>
    <property type="match status" value="1"/>
</dbReference>
<dbReference type="SUPFAM" id="SSF52172">
    <property type="entry name" value="CheY-like"/>
    <property type="match status" value="1"/>
</dbReference>
<feature type="domain" description="Sigma-54 factor interaction" evidence="6">
    <location>
        <begin position="142"/>
        <end position="371"/>
    </location>
</feature>
<dbReference type="CDD" id="cd00156">
    <property type="entry name" value="REC"/>
    <property type="match status" value="1"/>
</dbReference>
<accession>A0ABR7IWH9</accession>